<dbReference type="AlphaFoldDB" id="A0A9P7UQM0"/>
<feature type="region of interest" description="Disordered" evidence="5">
    <location>
        <begin position="15"/>
        <end position="58"/>
    </location>
</feature>
<reference evidence="7" key="1">
    <citation type="journal article" date="2021" name="Genome Biol. Evol.">
        <title>The assembled and annotated genome of the fairy-ring fungus Marasmius oreades.</title>
        <authorList>
            <person name="Hiltunen M."/>
            <person name="Ament-Velasquez S.L."/>
            <person name="Johannesson H."/>
        </authorList>
    </citation>
    <scope>NUCLEOTIDE SEQUENCE</scope>
    <source>
        <strain evidence="7">03SP1</strain>
    </source>
</reference>
<dbReference type="Proteomes" id="UP001049176">
    <property type="component" value="Chromosome 6"/>
</dbReference>
<dbReference type="GO" id="GO:0010571">
    <property type="term" value="P:positive regulation of nuclear cell cycle DNA replication"/>
    <property type="evidence" value="ECO:0007669"/>
    <property type="project" value="TreeGrafter"/>
</dbReference>
<feature type="domain" description="DBF4-type" evidence="6">
    <location>
        <begin position="495"/>
        <end position="544"/>
    </location>
</feature>
<dbReference type="GO" id="GO:0008270">
    <property type="term" value="F:zinc ion binding"/>
    <property type="evidence" value="ECO:0007669"/>
    <property type="project" value="UniProtKB-KW"/>
</dbReference>
<dbReference type="Pfam" id="PF07535">
    <property type="entry name" value="zf-DBF"/>
    <property type="match status" value="1"/>
</dbReference>
<dbReference type="InterPro" id="IPR036420">
    <property type="entry name" value="BRCT_dom_sf"/>
</dbReference>
<accession>A0A9P7UQM0</accession>
<evidence type="ECO:0000256" key="5">
    <source>
        <dbReference type="SAM" id="MobiDB-lite"/>
    </source>
</evidence>
<dbReference type="FunFam" id="6.10.250.3410:FF:000001">
    <property type="entry name" value="Protein DBF4 homolog A"/>
    <property type="match status" value="1"/>
</dbReference>
<dbReference type="Pfam" id="PF08630">
    <property type="entry name" value="Dfp1_Him1_M"/>
    <property type="match status" value="1"/>
</dbReference>
<dbReference type="Gene3D" id="6.10.250.3410">
    <property type="entry name" value="DBF zinc finger"/>
    <property type="match status" value="1"/>
</dbReference>
<evidence type="ECO:0000256" key="4">
    <source>
        <dbReference type="PROSITE-ProRule" id="PRU00600"/>
    </source>
</evidence>
<dbReference type="InterPro" id="IPR038545">
    <property type="entry name" value="Znf_DBF_sf"/>
</dbReference>
<dbReference type="PROSITE" id="PS51265">
    <property type="entry name" value="ZF_DBF4"/>
    <property type="match status" value="1"/>
</dbReference>
<dbReference type="InterPro" id="IPR013939">
    <property type="entry name" value="Regulatory_Dfp1/Him1"/>
</dbReference>
<dbReference type="EMBL" id="CM032186">
    <property type="protein sequence ID" value="KAG7090857.1"/>
    <property type="molecule type" value="Genomic_DNA"/>
</dbReference>
<dbReference type="GO" id="GO:1901987">
    <property type="term" value="P:regulation of cell cycle phase transition"/>
    <property type="evidence" value="ECO:0007669"/>
    <property type="project" value="TreeGrafter"/>
</dbReference>
<dbReference type="SMART" id="SM00586">
    <property type="entry name" value="ZnF_DBF"/>
    <property type="match status" value="1"/>
</dbReference>
<sequence>MATAERSSIHLRVIPRMPMSPSKTRVPSGTKRARSPGVGAEEQSSRAVLKRARPTVATPTSQKIKSREKKYQEVEFREKYSRAMPSWTFHFDMTDIADETLVNKLKRRLRELGGNYDNFFSKDITHFICNDADRSTKAPEEAIEKENRSHHTLSRSTFNLRKSPSKHTLMTEVPEDASSLAKARTYNMKIWTLKKLDSVLARCLDQPLLIPSKQSHIAPLSNSNPNQGRSLTRLLQSEKINGSSERDSSQRRPDYHYFSKGSYFVLVEDMRQELATIAVQEYPQPRRNSGKFPWPVLHCHPQARGPFVPFDERERRRWEKGQTMEKECRLEQEAYRRKKMKQFEDAFKLKAAQNELRRSGDLRRSVSMNNLRRQSSFHEREVPEDGDRDSIYESANASGYLASGNGVYMAASGNSVHITSTTGTTSTTSGHLRRQNLPPNLQMIANQEITTSRKATRALRERKGDEMGPPAILPERHALRKSKSTNSMRLIKREEGTKPGYCESCRMKFEDFKLHIVCSRHRKFAANDANFSQLDCVLDRVRRKTVAEVRSERLRTRKTFSLEKAETSFITLSDESEMCIV</sequence>
<dbReference type="KEGG" id="more:E1B28_009939"/>
<keyword evidence="8" id="KW-1185">Reference proteome</keyword>
<evidence type="ECO:0000259" key="6">
    <source>
        <dbReference type="PROSITE" id="PS51265"/>
    </source>
</evidence>
<dbReference type="CDD" id="cd00027">
    <property type="entry name" value="BRCT"/>
    <property type="match status" value="1"/>
</dbReference>
<keyword evidence="1" id="KW-0479">Metal-binding</keyword>
<keyword evidence="3" id="KW-0862">Zinc</keyword>
<dbReference type="InterPro" id="IPR051590">
    <property type="entry name" value="Replication_Regulatory_Kinase"/>
</dbReference>
<dbReference type="GeneID" id="66079015"/>
<dbReference type="GO" id="GO:0031431">
    <property type="term" value="C:Dbf4-dependent protein kinase complex"/>
    <property type="evidence" value="ECO:0007669"/>
    <property type="project" value="TreeGrafter"/>
</dbReference>
<dbReference type="GO" id="GO:0043539">
    <property type="term" value="F:protein serine/threonine kinase activator activity"/>
    <property type="evidence" value="ECO:0007669"/>
    <property type="project" value="TreeGrafter"/>
</dbReference>
<evidence type="ECO:0000256" key="3">
    <source>
        <dbReference type="ARBA" id="ARBA00022833"/>
    </source>
</evidence>
<comment type="caution">
    <text evidence="7">The sequence shown here is derived from an EMBL/GenBank/DDBJ whole genome shotgun (WGS) entry which is preliminary data.</text>
</comment>
<dbReference type="OrthoDB" id="21380at2759"/>
<name>A0A9P7UQM0_9AGAR</name>
<gene>
    <name evidence="7" type="ORF">E1B28_009939</name>
</gene>
<dbReference type="InterPro" id="IPR055116">
    <property type="entry name" value="DBF4_BRCT"/>
</dbReference>
<dbReference type="SUPFAM" id="SSF52113">
    <property type="entry name" value="BRCT domain"/>
    <property type="match status" value="1"/>
</dbReference>
<dbReference type="Pfam" id="PF22437">
    <property type="entry name" value="DBF4_BRCT"/>
    <property type="match status" value="1"/>
</dbReference>
<dbReference type="Gene3D" id="3.40.50.10190">
    <property type="entry name" value="BRCT domain"/>
    <property type="match status" value="1"/>
</dbReference>
<dbReference type="PANTHER" id="PTHR15375:SF26">
    <property type="entry name" value="PROTEIN CHIFFON"/>
    <property type="match status" value="1"/>
</dbReference>
<organism evidence="7 8">
    <name type="scientific">Marasmius oreades</name>
    <name type="common">fairy-ring Marasmius</name>
    <dbReference type="NCBI Taxonomy" id="181124"/>
    <lineage>
        <taxon>Eukaryota</taxon>
        <taxon>Fungi</taxon>
        <taxon>Dikarya</taxon>
        <taxon>Basidiomycota</taxon>
        <taxon>Agaricomycotina</taxon>
        <taxon>Agaricomycetes</taxon>
        <taxon>Agaricomycetidae</taxon>
        <taxon>Agaricales</taxon>
        <taxon>Marasmiineae</taxon>
        <taxon>Marasmiaceae</taxon>
        <taxon>Marasmius</taxon>
    </lineage>
</organism>
<feature type="compositionally biased region" description="Basic and acidic residues" evidence="5">
    <location>
        <begin position="376"/>
        <end position="389"/>
    </location>
</feature>
<dbReference type="InterPro" id="IPR006572">
    <property type="entry name" value="Znf_DBF"/>
</dbReference>
<feature type="region of interest" description="Disordered" evidence="5">
    <location>
        <begin position="358"/>
        <end position="389"/>
    </location>
</feature>
<dbReference type="GO" id="GO:0003676">
    <property type="term" value="F:nucleic acid binding"/>
    <property type="evidence" value="ECO:0007669"/>
    <property type="project" value="InterPro"/>
</dbReference>
<proteinExistence type="predicted"/>
<keyword evidence="2 4" id="KW-0863">Zinc-finger</keyword>
<evidence type="ECO:0000313" key="7">
    <source>
        <dbReference type="EMBL" id="KAG7090857.1"/>
    </source>
</evidence>
<dbReference type="PANTHER" id="PTHR15375">
    <property type="entry name" value="ACTIVATOR OF S-PHASE KINASE-RELATED"/>
    <property type="match status" value="1"/>
</dbReference>
<protein>
    <recommendedName>
        <fullName evidence="6">DBF4-type domain-containing protein</fullName>
    </recommendedName>
</protein>
<dbReference type="RefSeq" id="XP_043007327.1">
    <property type="nucleotide sequence ID" value="XM_043154869.1"/>
</dbReference>
<evidence type="ECO:0000256" key="2">
    <source>
        <dbReference type="ARBA" id="ARBA00022771"/>
    </source>
</evidence>
<evidence type="ECO:0000313" key="8">
    <source>
        <dbReference type="Proteomes" id="UP001049176"/>
    </source>
</evidence>
<evidence type="ECO:0000256" key="1">
    <source>
        <dbReference type="ARBA" id="ARBA00022723"/>
    </source>
</evidence>